<evidence type="ECO:0000256" key="4">
    <source>
        <dbReference type="PROSITE-ProRule" id="PRU00325"/>
    </source>
</evidence>
<dbReference type="Gene3D" id="4.10.60.10">
    <property type="entry name" value="Zinc finger, CCHC-type"/>
    <property type="match status" value="1"/>
</dbReference>
<comment type="caution">
    <text evidence="7">The sequence shown here is derived from an EMBL/GenBank/DDBJ whole genome shotgun (WGS) entry which is preliminary data.</text>
</comment>
<feature type="region of interest" description="Disordered" evidence="5">
    <location>
        <begin position="826"/>
        <end position="847"/>
    </location>
</feature>
<evidence type="ECO:0000313" key="8">
    <source>
        <dbReference type="Proteomes" id="UP001280121"/>
    </source>
</evidence>
<dbReference type="InterPro" id="IPR018289">
    <property type="entry name" value="MULE_transposase_dom"/>
</dbReference>
<dbReference type="SMART" id="SM00575">
    <property type="entry name" value="ZnF_PMZ"/>
    <property type="match status" value="1"/>
</dbReference>
<evidence type="ECO:0000256" key="3">
    <source>
        <dbReference type="ARBA" id="ARBA00022833"/>
    </source>
</evidence>
<dbReference type="InterPro" id="IPR006564">
    <property type="entry name" value="Znf_PMZ"/>
</dbReference>
<dbReference type="GO" id="GO:0008270">
    <property type="term" value="F:zinc ion binding"/>
    <property type="evidence" value="ECO:0007669"/>
    <property type="project" value="UniProtKB-KW"/>
</dbReference>
<evidence type="ECO:0000256" key="2">
    <source>
        <dbReference type="ARBA" id="ARBA00022771"/>
    </source>
</evidence>
<keyword evidence="2 4" id="KW-0863">Zinc-finger</keyword>
<keyword evidence="3" id="KW-0862">Zinc</keyword>
<dbReference type="AlphaFoldDB" id="A0AAD9U5U9"/>
<dbReference type="Proteomes" id="UP001280121">
    <property type="component" value="Unassembled WGS sequence"/>
</dbReference>
<gene>
    <name evidence="7" type="ORF">Ddye_015592</name>
</gene>
<keyword evidence="8" id="KW-1185">Reference proteome</keyword>
<dbReference type="Pfam" id="PF04434">
    <property type="entry name" value="SWIM"/>
    <property type="match status" value="1"/>
</dbReference>
<feature type="domain" description="SWIM-type" evidence="6">
    <location>
        <begin position="661"/>
        <end position="702"/>
    </location>
</feature>
<reference evidence="7" key="1">
    <citation type="journal article" date="2023" name="Plant J.">
        <title>Genome sequences and population genomics provide insights into the demographic history, inbreeding, and mutation load of two 'living fossil' tree species of Dipteronia.</title>
        <authorList>
            <person name="Feng Y."/>
            <person name="Comes H.P."/>
            <person name="Chen J."/>
            <person name="Zhu S."/>
            <person name="Lu R."/>
            <person name="Zhang X."/>
            <person name="Li P."/>
            <person name="Qiu J."/>
            <person name="Olsen K.M."/>
            <person name="Qiu Y."/>
        </authorList>
    </citation>
    <scope>NUCLEOTIDE SEQUENCE</scope>
    <source>
        <strain evidence="7">KIB01</strain>
    </source>
</reference>
<sequence length="847" mass="95023">MVFVSPDLTYHELMNTIEDIVRIDSSTFNIELRVAMTTSGRRAIPRIKNDRDMAFLMSEERVIPEVYVTTIGSYIHNKALLHNWLLNIDPFVGATQCGSIPSVLDGKQPLTIPSSSKQKRSAINDPVYTINDASLGVGTNNEVGATTSEFETFVDNGLDGLPEPYPFEQDVDGNGDGDSIFDLDGDSDTDSHSGDIDGEGESGCDLDGIGDSGYELDGDSDGDSGSDVDGDSGSDVDGDTDCGCELDVDSNGCGHDRGDSFAAPLPWIIPGAEKYSIQTINNDEPSISNGHFYKGATKMCEGEYWQVRKYNKEHSCTLDGFHGQFRQGNASIIGELYSPKLRVNGTTLKPKDIMTEMQLEYGLQILYSKIGGRVVQQILSYLYKLERENPRTVTAYLLNARNEFRYCFFAYGACLRGFQAVIRPVIAIDGTHLKGRFRGILFVAVCKDANEQVYPLAFGINQKESRKSWSWFLKQLRNCMGCPEDYMFISDQHKGIAKAMEIVYPNAPHGLYGFHLVMNIKNRFKREDVTGIFKRASKCYKESEFIDEMNQLRRVHPNAYDYLMKNGKEKWSRTYSPVRRYVMLTSSIAECLNSCLRHARQMPVTALIEFIRDMMQKWFHDRLNHVKTLGTQLTTWAITLLNQRNEESTMFTIRPIDGNEFLVKDGDKDGLVNLIERTCTCREFQIDMLPCKHALAVLRACKKPFINFCSDHYKKSSLVEAYSGVIRPVGHKSEWGVPQDISSIVVNAPPWVSQPGRPKKSRIPSSGEYCGKKSRRCSWCKQAGHNRQNCPTPLGFTVSSRFETHPTQTRKQRKCGGCGGLGHNKRTCSHGQTSTTDSWHDKDVIGV</sequence>
<keyword evidence="1" id="KW-0479">Metal-binding</keyword>
<feature type="region of interest" description="Disordered" evidence="5">
    <location>
        <begin position="154"/>
        <end position="241"/>
    </location>
</feature>
<dbReference type="PROSITE" id="PS50966">
    <property type="entry name" value="ZF_SWIM"/>
    <property type="match status" value="1"/>
</dbReference>
<organism evidence="7 8">
    <name type="scientific">Dipteronia dyeriana</name>
    <dbReference type="NCBI Taxonomy" id="168575"/>
    <lineage>
        <taxon>Eukaryota</taxon>
        <taxon>Viridiplantae</taxon>
        <taxon>Streptophyta</taxon>
        <taxon>Embryophyta</taxon>
        <taxon>Tracheophyta</taxon>
        <taxon>Spermatophyta</taxon>
        <taxon>Magnoliopsida</taxon>
        <taxon>eudicotyledons</taxon>
        <taxon>Gunneridae</taxon>
        <taxon>Pentapetalae</taxon>
        <taxon>rosids</taxon>
        <taxon>malvids</taxon>
        <taxon>Sapindales</taxon>
        <taxon>Sapindaceae</taxon>
        <taxon>Hippocastanoideae</taxon>
        <taxon>Acereae</taxon>
        <taxon>Dipteronia</taxon>
    </lineage>
</organism>
<evidence type="ECO:0000256" key="1">
    <source>
        <dbReference type="ARBA" id="ARBA00022723"/>
    </source>
</evidence>
<dbReference type="PANTHER" id="PTHR31973">
    <property type="entry name" value="POLYPROTEIN, PUTATIVE-RELATED"/>
    <property type="match status" value="1"/>
</dbReference>
<dbReference type="PANTHER" id="PTHR31973:SF195">
    <property type="entry name" value="MUDR FAMILY TRANSPOSASE"/>
    <property type="match status" value="1"/>
</dbReference>
<feature type="compositionally biased region" description="Acidic residues" evidence="5">
    <location>
        <begin position="214"/>
        <end position="241"/>
    </location>
</feature>
<dbReference type="EMBL" id="JANJYI010000005">
    <property type="protein sequence ID" value="KAK2648103.1"/>
    <property type="molecule type" value="Genomic_DNA"/>
</dbReference>
<evidence type="ECO:0000256" key="5">
    <source>
        <dbReference type="SAM" id="MobiDB-lite"/>
    </source>
</evidence>
<protein>
    <recommendedName>
        <fullName evidence="6">SWIM-type domain-containing protein</fullName>
    </recommendedName>
</protein>
<dbReference type="InterPro" id="IPR007527">
    <property type="entry name" value="Znf_SWIM"/>
</dbReference>
<proteinExistence type="predicted"/>
<accession>A0AAD9U5U9</accession>
<evidence type="ECO:0000259" key="6">
    <source>
        <dbReference type="PROSITE" id="PS50966"/>
    </source>
</evidence>
<feature type="compositionally biased region" description="Acidic residues" evidence="5">
    <location>
        <begin position="169"/>
        <end position="188"/>
    </location>
</feature>
<name>A0AAD9U5U9_9ROSI</name>
<dbReference type="Pfam" id="PF10551">
    <property type="entry name" value="MULE"/>
    <property type="match status" value="1"/>
</dbReference>
<feature type="compositionally biased region" description="Basic and acidic residues" evidence="5">
    <location>
        <begin position="838"/>
        <end position="847"/>
    </location>
</feature>
<evidence type="ECO:0000313" key="7">
    <source>
        <dbReference type="EMBL" id="KAK2648103.1"/>
    </source>
</evidence>